<feature type="region of interest" description="Disordered" evidence="1">
    <location>
        <begin position="123"/>
        <end position="149"/>
    </location>
</feature>
<feature type="compositionally biased region" description="Low complexity" evidence="1">
    <location>
        <begin position="134"/>
        <end position="149"/>
    </location>
</feature>
<name>A0A8S5NN54_9VIRU</name>
<evidence type="ECO:0000313" key="2">
    <source>
        <dbReference type="EMBL" id="DAD96158.1"/>
    </source>
</evidence>
<dbReference type="EMBL" id="BK015211">
    <property type="protein sequence ID" value="DAD96158.1"/>
    <property type="molecule type" value="Genomic_DNA"/>
</dbReference>
<accession>A0A8S5NN54</accession>
<organism evidence="2">
    <name type="scientific">Microviridae sp. cthcR2</name>
    <dbReference type="NCBI Taxonomy" id="2826741"/>
    <lineage>
        <taxon>Viruses</taxon>
        <taxon>Monodnaviria</taxon>
        <taxon>Sangervirae</taxon>
        <taxon>Phixviricota</taxon>
        <taxon>Malgrandaviricetes</taxon>
        <taxon>Petitvirales</taxon>
        <taxon>Microviridae</taxon>
    </lineage>
</organism>
<sequence>MKKKGYIEHIFNGSFDISHTKVPVQDKLMQLSTVKCEDNSIVISTDISLVFNQQRLENKLTAGELREYIRRYTPNRSVYTTQLDDEILLDTLKSRHIQSLSEMRAWAEYCMENYDSLIKEAEEKARADAEESAVEQPDSSSSSASETSE</sequence>
<evidence type="ECO:0000256" key="1">
    <source>
        <dbReference type="SAM" id="MobiDB-lite"/>
    </source>
</evidence>
<proteinExistence type="predicted"/>
<protein>
    <submittedName>
        <fullName evidence="2">Uncharacterized protein</fullName>
    </submittedName>
</protein>
<reference evidence="2" key="1">
    <citation type="journal article" date="2021" name="Proc. Natl. Acad. Sci. U.S.A.">
        <title>A Catalog of Tens of Thousands of Viruses from Human Metagenomes Reveals Hidden Associations with Chronic Diseases.</title>
        <authorList>
            <person name="Tisza M.J."/>
            <person name="Buck C.B."/>
        </authorList>
    </citation>
    <scope>NUCLEOTIDE SEQUENCE</scope>
    <source>
        <strain evidence="2">CthcR2</strain>
    </source>
</reference>